<protein>
    <submittedName>
        <fullName evidence="2">Uncharacterized protein</fullName>
    </submittedName>
</protein>
<dbReference type="OrthoDB" id="4509022at2759"/>
<name>A0A1V6T8X8_9EURO</name>
<proteinExistence type="predicted"/>
<dbReference type="Proteomes" id="UP000191285">
    <property type="component" value="Unassembled WGS sequence"/>
</dbReference>
<comment type="caution">
    <text evidence="2">The sequence shown here is derived from an EMBL/GenBank/DDBJ whole genome shotgun (WGS) entry which is preliminary data.</text>
</comment>
<feature type="compositionally biased region" description="Polar residues" evidence="1">
    <location>
        <begin position="30"/>
        <end position="70"/>
    </location>
</feature>
<dbReference type="AlphaFoldDB" id="A0A1V6T8X8"/>
<feature type="region of interest" description="Disordered" evidence="1">
    <location>
        <begin position="1"/>
        <end position="123"/>
    </location>
</feature>
<sequence length="123" mass="13927">MDQPSLPTYDPSKYQPIRPISTPNADPYTSYMSSRGQPSRLSNVHYNDGRSSIQRTADQHATYSTLTARRQSAMPYQVRASESRSRPAEGRERSASEPMPLQEDTRGQRRPKPVLSRLITNFG</sequence>
<dbReference type="EMBL" id="MLKD01000010">
    <property type="protein sequence ID" value="OQE22576.1"/>
    <property type="molecule type" value="Genomic_DNA"/>
</dbReference>
<evidence type="ECO:0000256" key="1">
    <source>
        <dbReference type="SAM" id="MobiDB-lite"/>
    </source>
</evidence>
<organism evidence="2 3">
    <name type="scientific">Penicillium steckii</name>
    <dbReference type="NCBI Taxonomy" id="303698"/>
    <lineage>
        <taxon>Eukaryota</taxon>
        <taxon>Fungi</taxon>
        <taxon>Dikarya</taxon>
        <taxon>Ascomycota</taxon>
        <taxon>Pezizomycotina</taxon>
        <taxon>Eurotiomycetes</taxon>
        <taxon>Eurotiomycetidae</taxon>
        <taxon>Eurotiales</taxon>
        <taxon>Aspergillaceae</taxon>
        <taxon>Penicillium</taxon>
    </lineage>
</organism>
<accession>A0A1V6T8X8</accession>
<feature type="compositionally biased region" description="Basic and acidic residues" evidence="1">
    <location>
        <begin position="81"/>
        <end position="95"/>
    </location>
</feature>
<reference evidence="3" key="1">
    <citation type="journal article" date="2017" name="Nat. Microbiol.">
        <title>Global analysis of biosynthetic gene clusters reveals vast potential of secondary metabolite production in Penicillium species.</title>
        <authorList>
            <person name="Nielsen J.C."/>
            <person name="Grijseels S."/>
            <person name="Prigent S."/>
            <person name="Ji B."/>
            <person name="Dainat J."/>
            <person name="Nielsen K.F."/>
            <person name="Frisvad J.C."/>
            <person name="Workman M."/>
            <person name="Nielsen J."/>
        </authorList>
    </citation>
    <scope>NUCLEOTIDE SEQUENCE [LARGE SCALE GENOMIC DNA]</scope>
    <source>
        <strain evidence="3">IBT 24891</strain>
    </source>
</reference>
<evidence type="ECO:0000313" key="2">
    <source>
        <dbReference type="EMBL" id="OQE22576.1"/>
    </source>
</evidence>
<keyword evidence="3" id="KW-1185">Reference proteome</keyword>
<gene>
    <name evidence="2" type="ORF">PENSTE_c010G05640</name>
</gene>
<evidence type="ECO:0000313" key="3">
    <source>
        <dbReference type="Proteomes" id="UP000191285"/>
    </source>
</evidence>